<dbReference type="Proteomes" id="UP000007978">
    <property type="component" value="Chromosome 3"/>
</dbReference>
<dbReference type="EMBL" id="AFNW01000265">
    <property type="protein sequence ID" value="EKJ72034.1"/>
    <property type="molecule type" value="Genomic_DNA"/>
</dbReference>
<dbReference type="AlphaFoldDB" id="K3VDZ5"/>
<evidence type="ECO:0000313" key="2">
    <source>
        <dbReference type="Proteomes" id="UP000007978"/>
    </source>
</evidence>
<dbReference type="GeneID" id="20366394"/>
<reference evidence="1 2" key="1">
    <citation type="journal article" date="2012" name="PLoS Pathog.">
        <title>Comparative pathogenomics reveals horizontally acquired novel virulence genes in fungi infecting cereal hosts.</title>
        <authorList>
            <person name="Gardiner D.M."/>
            <person name="McDonald M.C."/>
            <person name="Covarelli L."/>
            <person name="Solomon P.S."/>
            <person name="Rusu A.G."/>
            <person name="Marshall M."/>
            <person name="Kazan K."/>
            <person name="Chakraborty S."/>
            <person name="McDonald B.A."/>
            <person name="Manners J.M."/>
        </authorList>
    </citation>
    <scope>NUCLEOTIDE SEQUENCE [LARGE SCALE GENOMIC DNA]</scope>
    <source>
        <strain evidence="1 2">CS3096</strain>
    </source>
</reference>
<proteinExistence type="predicted"/>
<sequence>MGQDYLSLFWLNVSLSEICGLCYRKNQLARIMPTYSWRLHKQLKFVYSQEQNTSNRLSRTILTNQNLHALGLNVPSKIYWAVYGVWLGSRDTKKIDLSFPQTDWNFSSTNNSWLVNALIAE</sequence>
<name>K3VDZ5_FUSPC</name>
<gene>
    <name evidence="1" type="ORF">FPSE_07776</name>
</gene>
<accession>K3VDZ5</accession>
<keyword evidence="2" id="KW-1185">Reference proteome</keyword>
<dbReference type="HOGENOM" id="CLU_2038207_0_0_1"/>
<protein>
    <submittedName>
        <fullName evidence="1">Uncharacterized protein</fullName>
    </submittedName>
</protein>
<evidence type="ECO:0000313" key="1">
    <source>
        <dbReference type="EMBL" id="EKJ72034.1"/>
    </source>
</evidence>
<dbReference type="RefSeq" id="XP_009259169.1">
    <property type="nucleotide sequence ID" value="XM_009260894.1"/>
</dbReference>
<dbReference type="KEGG" id="fpu:FPSE_07776"/>
<comment type="caution">
    <text evidence="1">The sequence shown here is derived from an EMBL/GenBank/DDBJ whole genome shotgun (WGS) entry which is preliminary data.</text>
</comment>
<organism evidence="1 2">
    <name type="scientific">Fusarium pseudograminearum (strain CS3096)</name>
    <name type="common">Wheat and barley crown-rot fungus</name>
    <dbReference type="NCBI Taxonomy" id="1028729"/>
    <lineage>
        <taxon>Eukaryota</taxon>
        <taxon>Fungi</taxon>
        <taxon>Dikarya</taxon>
        <taxon>Ascomycota</taxon>
        <taxon>Pezizomycotina</taxon>
        <taxon>Sordariomycetes</taxon>
        <taxon>Hypocreomycetidae</taxon>
        <taxon>Hypocreales</taxon>
        <taxon>Nectriaceae</taxon>
        <taxon>Fusarium</taxon>
    </lineage>
</organism>